<dbReference type="InterPro" id="IPR040198">
    <property type="entry name" value="Fido_containing"/>
</dbReference>
<dbReference type="AlphaFoldDB" id="A0A379MRU7"/>
<feature type="site" description="Important for autoinhibition of adenylyltransferase activity" evidence="3">
    <location>
        <position position="92"/>
    </location>
</feature>
<evidence type="ECO:0000256" key="3">
    <source>
        <dbReference type="PIRSR" id="PIRSR640198-3"/>
    </source>
</evidence>
<accession>A0A379MRU7</accession>
<evidence type="ECO:0000313" key="5">
    <source>
        <dbReference type="EMBL" id="SUE34156.1"/>
    </source>
</evidence>
<feature type="binding site" evidence="2">
    <location>
        <begin position="259"/>
        <end position="260"/>
    </location>
    <ligand>
        <name>ATP</name>
        <dbReference type="ChEBI" id="CHEBI:30616"/>
    </ligand>
</feature>
<organism evidence="5 6">
    <name type="scientific">Rikenella microfusus</name>
    <dbReference type="NCBI Taxonomy" id="28139"/>
    <lineage>
        <taxon>Bacteria</taxon>
        <taxon>Pseudomonadati</taxon>
        <taxon>Bacteroidota</taxon>
        <taxon>Bacteroidia</taxon>
        <taxon>Bacteroidales</taxon>
        <taxon>Rikenellaceae</taxon>
        <taxon>Rikenella</taxon>
    </lineage>
</organism>
<dbReference type="InterPro" id="IPR003812">
    <property type="entry name" value="Fido"/>
</dbReference>
<evidence type="ECO:0000313" key="6">
    <source>
        <dbReference type="Proteomes" id="UP000255233"/>
    </source>
</evidence>
<protein>
    <submittedName>
        <fullName evidence="5">Protein involved in cell division</fullName>
    </submittedName>
</protein>
<feature type="domain" description="Fido" evidence="4">
    <location>
        <begin position="143"/>
        <end position="293"/>
    </location>
</feature>
<evidence type="ECO:0000259" key="4">
    <source>
        <dbReference type="PROSITE" id="PS51459"/>
    </source>
</evidence>
<dbReference type="STRING" id="880526.GCA_000427365_02278"/>
<keyword evidence="5" id="KW-0131">Cell cycle</keyword>
<keyword evidence="5" id="KW-0132">Cell division</keyword>
<dbReference type="Gene3D" id="1.10.3290.10">
    <property type="entry name" value="Fido-like domain"/>
    <property type="match status" value="1"/>
</dbReference>
<dbReference type="PANTHER" id="PTHR13504:SF38">
    <property type="entry name" value="FIDO DOMAIN-CONTAINING PROTEIN"/>
    <property type="match status" value="1"/>
</dbReference>
<dbReference type="OrthoDB" id="9814400at2"/>
<dbReference type="Proteomes" id="UP000255233">
    <property type="component" value="Unassembled WGS sequence"/>
</dbReference>
<dbReference type="PANTHER" id="PTHR13504">
    <property type="entry name" value="FIDO DOMAIN-CONTAINING PROTEIN DDB_G0283145"/>
    <property type="match status" value="1"/>
</dbReference>
<reference evidence="5 6" key="1">
    <citation type="submission" date="2018-06" db="EMBL/GenBank/DDBJ databases">
        <authorList>
            <consortium name="Pathogen Informatics"/>
            <person name="Doyle S."/>
        </authorList>
    </citation>
    <scope>NUCLEOTIDE SEQUENCE [LARGE SCALE GENOMIC DNA]</scope>
    <source>
        <strain evidence="5 6">NCTC11190</strain>
    </source>
</reference>
<gene>
    <name evidence="5" type="ORF">NCTC11190_01374</name>
</gene>
<dbReference type="PROSITE" id="PS51459">
    <property type="entry name" value="FIDO"/>
    <property type="match status" value="1"/>
</dbReference>
<keyword evidence="6" id="KW-1185">Reference proteome</keyword>
<feature type="binding site" evidence="2">
    <location>
        <begin position="227"/>
        <end position="234"/>
    </location>
    <ligand>
        <name>ATP</name>
        <dbReference type="ChEBI" id="CHEBI:30616"/>
    </ligand>
</feature>
<dbReference type="SUPFAM" id="SSF140931">
    <property type="entry name" value="Fic-like"/>
    <property type="match status" value="1"/>
</dbReference>
<dbReference type="InterPro" id="IPR036597">
    <property type="entry name" value="Fido-like_dom_sf"/>
</dbReference>
<sequence length="295" mass="34062">MEYISVSAFADRYGISERTARNYCAEGKIEGAFLTGKTWNIPADAALPMRKRRRSKESPLLAALREQKEIKLKGGIYHRTQIDLTYNSNHIEGSRLTHDQTRYIFETNTVGIEGESVRVDDIIETMNHFRCIELVIDRAEERLTELLIKELHAILKSGTSASRKEWFAVGEYKRLPNEVGGNETTAPENVRREMKALLAEYNAKPKKSFADLLDLHQRFEAIHPFQDGNGRVGRLLLFKECLANGIVPFIITDDLKIFYYRGLQRWPEVKEYLTDTCLTAQDNYKAILDYFKIKY</sequence>
<keyword evidence="2" id="KW-0547">Nucleotide-binding</keyword>
<feature type="active site" evidence="1">
    <location>
        <position position="223"/>
    </location>
</feature>
<dbReference type="RefSeq" id="WP_027291805.1">
    <property type="nucleotide sequence ID" value="NZ_UGVL01000001.1"/>
</dbReference>
<evidence type="ECO:0000256" key="1">
    <source>
        <dbReference type="PIRSR" id="PIRSR640198-1"/>
    </source>
</evidence>
<dbReference type="EMBL" id="UGVL01000001">
    <property type="protein sequence ID" value="SUE34156.1"/>
    <property type="molecule type" value="Genomic_DNA"/>
</dbReference>
<name>A0A379MRU7_9BACT</name>
<dbReference type="Pfam" id="PF02661">
    <property type="entry name" value="Fic"/>
    <property type="match status" value="1"/>
</dbReference>
<evidence type="ECO:0000256" key="2">
    <source>
        <dbReference type="PIRSR" id="PIRSR640198-2"/>
    </source>
</evidence>
<dbReference type="GO" id="GO:0051301">
    <property type="term" value="P:cell division"/>
    <property type="evidence" value="ECO:0007669"/>
    <property type="project" value="UniProtKB-KW"/>
</dbReference>
<proteinExistence type="predicted"/>
<keyword evidence="2" id="KW-0067">ATP-binding</keyword>
<dbReference type="GO" id="GO:0005524">
    <property type="term" value="F:ATP binding"/>
    <property type="evidence" value="ECO:0007669"/>
    <property type="project" value="UniProtKB-KW"/>
</dbReference>